<proteinExistence type="predicted"/>
<dbReference type="InterPro" id="IPR053781">
    <property type="entry name" value="F-box_AtFBL13-like"/>
</dbReference>
<evidence type="ECO:0000313" key="2">
    <source>
        <dbReference type="EMBL" id="KAK9706670.1"/>
    </source>
</evidence>
<feature type="domain" description="F-box" evidence="1">
    <location>
        <begin position="16"/>
        <end position="64"/>
    </location>
</feature>
<evidence type="ECO:0000313" key="3">
    <source>
        <dbReference type="Proteomes" id="UP001443914"/>
    </source>
</evidence>
<dbReference type="PANTHER" id="PTHR31293">
    <property type="entry name" value="RNI-LIKE SUPERFAMILY PROTEIN"/>
    <property type="match status" value="1"/>
</dbReference>
<sequence length="377" mass="43563">MKLGKHVNDAISGNCSDRISRLPDDLLGHILSFLPTRCAVRTSILSTRWRYLFTLTTCLSFNDAPCFGRLDRSDRIEATRRFKEFVEKVLELHRISPICKFSLVCQDTYDASDLNRWFSNALQKGVQELHYELSDQCDCAPDYDGFFTCESLTSLKMIGRWHYGIEIPLSARLPKLKVLRLDRILFLDFNSVERLFSSCPLLEELTLKTCECDFDGHFIHRTRMLKVLTIEQCRFLMGTVEIDAPNLAYLTYTSNVGVNIVPSWKYSSSFVSAELRFFCSTYDDFDTNKNSVKYDREHLKAAAYKATKLYFDMDSVQFILKLDEDDQMPDFPNLSTLHIGNCPYVVWEYVTSLIDKSPQLETVIFESVSINLTKIPM</sequence>
<dbReference type="Gene3D" id="1.20.1280.50">
    <property type="match status" value="1"/>
</dbReference>
<reference evidence="2" key="1">
    <citation type="submission" date="2024-03" db="EMBL/GenBank/DDBJ databases">
        <title>WGS assembly of Saponaria officinalis var. Norfolk2.</title>
        <authorList>
            <person name="Jenkins J."/>
            <person name="Shu S."/>
            <person name="Grimwood J."/>
            <person name="Barry K."/>
            <person name="Goodstein D."/>
            <person name="Schmutz J."/>
            <person name="Leebens-Mack J."/>
            <person name="Osbourn A."/>
        </authorList>
    </citation>
    <scope>NUCLEOTIDE SEQUENCE [LARGE SCALE GENOMIC DNA]</scope>
    <source>
        <strain evidence="2">JIC</strain>
    </source>
</reference>
<dbReference type="InterPro" id="IPR001810">
    <property type="entry name" value="F-box_dom"/>
</dbReference>
<dbReference type="CDD" id="cd22160">
    <property type="entry name" value="F-box_AtFBL13-like"/>
    <property type="match status" value="1"/>
</dbReference>
<dbReference type="Pfam" id="PF24758">
    <property type="entry name" value="LRR_At5g56370"/>
    <property type="match status" value="1"/>
</dbReference>
<protein>
    <recommendedName>
        <fullName evidence="1">F-box domain-containing protein</fullName>
    </recommendedName>
</protein>
<organism evidence="2 3">
    <name type="scientific">Saponaria officinalis</name>
    <name type="common">Common soapwort</name>
    <name type="synonym">Lychnis saponaria</name>
    <dbReference type="NCBI Taxonomy" id="3572"/>
    <lineage>
        <taxon>Eukaryota</taxon>
        <taxon>Viridiplantae</taxon>
        <taxon>Streptophyta</taxon>
        <taxon>Embryophyta</taxon>
        <taxon>Tracheophyta</taxon>
        <taxon>Spermatophyta</taxon>
        <taxon>Magnoliopsida</taxon>
        <taxon>eudicotyledons</taxon>
        <taxon>Gunneridae</taxon>
        <taxon>Pentapetalae</taxon>
        <taxon>Caryophyllales</taxon>
        <taxon>Caryophyllaceae</taxon>
        <taxon>Caryophylleae</taxon>
        <taxon>Saponaria</taxon>
    </lineage>
</organism>
<evidence type="ECO:0000259" key="1">
    <source>
        <dbReference type="PROSITE" id="PS50181"/>
    </source>
</evidence>
<dbReference type="SUPFAM" id="SSF52047">
    <property type="entry name" value="RNI-like"/>
    <property type="match status" value="1"/>
</dbReference>
<gene>
    <name evidence="2" type="ORF">RND81_07G143500</name>
</gene>
<dbReference type="PANTHER" id="PTHR31293:SF12">
    <property type="entry name" value="RNI-LIKE SUPERFAMILY PROTEIN"/>
    <property type="match status" value="1"/>
</dbReference>
<dbReference type="InterPro" id="IPR055411">
    <property type="entry name" value="LRR_FXL15/At3g58940/PEG3-like"/>
</dbReference>
<dbReference type="PROSITE" id="PS50181">
    <property type="entry name" value="FBOX"/>
    <property type="match status" value="1"/>
</dbReference>
<accession>A0AAW1JSF7</accession>
<dbReference type="InterPro" id="IPR032675">
    <property type="entry name" value="LRR_dom_sf"/>
</dbReference>
<name>A0AAW1JSF7_SAPOF</name>
<dbReference type="Gene3D" id="3.80.10.10">
    <property type="entry name" value="Ribonuclease Inhibitor"/>
    <property type="match status" value="1"/>
</dbReference>
<dbReference type="EMBL" id="JBDFQZ010000007">
    <property type="protein sequence ID" value="KAK9706670.1"/>
    <property type="molecule type" value="Genomic_DNA"/>
</dbReference>
<dbReference type="InterPro" id="IPR036047">
    <property type="entry name" value="F-box-like_dom_sf"/>
</dbReference>
<keyword evidence="3" id="KW-1185">Reference proteome</keyword>
<dbReference type="SUPFAM" id="SSF81383">
    <property type="entry name" value="F-box domain"/>
    <property type="match status" value="1"/>
</dbReference>
<dbReference type="Pfam" id="PF00646">
    <property type="entry name" value="F-box"/>
    <property type="match status" value="1"/>
</dbReference>
<comment type="caution">
    <text evidence="2">The sequence shown here is derived from an EMBL/GenBank/DDBJ whole genome shotgun (WGS) entry which is preliminary data.</text>
</comment>
<dbReference type="Proteomes" id="UP001443914">
    <property type="component" value="Unassembled WGS sequence"/>
</dbReference>
<dbReference type="AlphaFoldDB" id="A0AAW1JSF7"/>
<dbReference type="InterPro" id="IPR055294">
    <property type="entry name" value="FBL60-like"/>
</dbReference>